<dbReference type="Proteomes" id="UP001224657">
    <property type="component" value="Segment"/>
</dbReference>
<dbReference type="EMBL" id="OQ716796">
    <property type="protein sequence ID" value="WGH15434.1"/>
    <property type="molecule type" value="Genomic_DNA"/>
</dbReference>
<name>A0AAF0GI78_9CAUD</name>
<evidence type="ECO:0000313" key="2">
    <source>
        <dbReference type="Proteomes" id="UP001224657"/>
    </source>
</evidence>
<reference evidence="1" key="1">
    <citation type="submission" date="2023-03" db="EMBL/GenBank/DDBJ databases">
        <authorList>
            <person name="Cao G."/>
            <person name="Liao Y."/>
        </authorList>
    </citation>
    <scope>NUCLEOTIDE SEQUENCE</scope>
    <source>
        <strain evidence="1">PSA6</strain>
    </source>
</reference>
<evidence type="ECO:0000313" key="1">
    <source>
        <dbReference type="EMBL" id="WGH15434.1"/>
    </source>
</evidence>
<organism evidence="1 2">
    <name type="scientific">Pseudomonas phage PSA6</name>
    <dbReference type="NCBI Taxonomy" id="3038281"/>
    <lineage>
        <taxon>Viruses</taxon>
        <taxon>Duplodnaviria</taxon>
        <taxon>Heunggongvirae</taxon>
        <taxon>Uroviricota</taxon>
        <taxon>Caudoviricetes</taxon>
        <taxon>Autographivirales</taxon>
        <taxon>Autotranscriptaviridae</taxon>
        <taxon>Studiervirinae</taxon>
        <taxon>Phutvirus</taxon>
        <taxon>Phutvirus PSA6</taxon>
    </lineage>
</organism>
<sequence length="122" mass="13701">MNRAQGGTRSLPDGFLHIQNFTVTKASGMAGCVYIHMMTDNERTAVEALLVSKAEVLQDLSGIEVCHFKHGQWRFRKGFLKENFAKAVHTSTRITTSPIVERFKSQLFAEREAIFGAWVGKI</sequence>
<protein>
    <submittedName>
        <fullName evidence="1">Uncharacterized protein</fullName>
    </submittedName>
</protein>
<proteinExistence type="predicted"/>
<keyword evidence="2" id="KW-1185">Reference proteome</keyword>
<accession>A0AAF0GI78</accession>